<dbReference type="GO" id="GO:0043565">
    <property type="term" value="F:sequence-specific DNA binding"/>
    <property type="evidence" value="ECO:0007669"/>
    <property type="project" value="InterPro"/>
</dbReference>
<dbReference type="FunFam" id="3.30.50.10:FF:000030">
    <property type="entry name" value="Nuclear Hormone Receptor family"/>
    <property type="match status" value="1"/>
</dbReference>
<keyword evidence="8" id="KW-0804">Transcription</keyword>
<feature type="compositionally biased region" description="Low complexity" evidence="11">
    <location>
        <begin position="125"/>
        <end position="135"/>
    </location>
</feature>
<organism evidence="13 14">
    <name type="scientific">Caenorhabditis tropicalis</name>
    <dbReference type="NCBI Taxonomy" id="1561998"/>
    <lineage>
        <taxon>Eukaryota</taxon>
        <taxon>Metazoa</taxon>
        <taxon>Ecdysozoa</taxon>
        <taxon>Nematoda</taxon>
        <taxon>Chromadorea</taxon>
        <taxon>Rhabditida</taxon>
        <taxon>Rhabditina</taxon>
        <taxon>Rhabditomorpha</taxon>
        <taxon>Rhabditoidea</taxon>
        <taxon>Rhabditidae</taxon>
        <taxon>Peloderinae</taxon>
        <taxon>Caenorhabditis</taxon>
    </lineage>
</organism>
<keyword evidence="5" id="KW-0862">Zinc</keyword>
<dbReference type="CDD" id="cd06916">
    <property type="entry name" value="NR_DBD_like"/>
    <property type="match status" value="1"/>
</dbReference>
<dbReference type="WBParaSite" id="Csp11.Scaffold43.g228.t1">
    <property type="protein sequence ID" value="Csp11.Scaffold43.g228.t1"/>
    <property type="gene ID" value="Csp11.Scaffold43.g228"/>
</dbReference>
<comment type="similarity">
    <text evidence="2">Belongs to the nuclear hormone receptor family.</text>
</comment>
<keyword evidence="9" id="KW-0675">Receptor</keyword>
<dbReference type="InterPro" id="IPR001628">
    <property type="entry name" value="Znf_hrmn_rcpt"/>
</dbReference>
<dbReference type="SMART" id="SM00399">
    <property type="entry name" value="ZnF_C4"/>
    <property type="match status" value="1"/>
</dbReference>
<name>A0A1I7T022_9PELO</name>
<proteinExistence type="inferred from homology"/>
<evidence type="ECO:0000256" key="8">
    <source>
        <dbReference type="ARBA" id="ARBA00023163"/>
    </source>
</evidence>
<dbReference type="PROSITE" id="PS00031">
    <property type="entry name" value="NUCLEAR_REC_DBD_1"/>
    <property type="match status" value="1"/>
</dbReference>
<evidence type="ECO:0000256" key="11">
    <source>
        <dbReference type="SAM" id="MobiDB-lite"/>
    </source>
</evidence>
<evidence type="ECO:0000256" key="2">
    <source>
        <dbReference type="ARBA" id="ARBA00005993"/>
    </source>
</evidence>
<feature type="compositionally biased region" description="Polar residues" evidence="11">
    <location>
        <begin position="106"/>
        <end position="124"/>
    </location>
</feature>
<keyword evidence="7" id="KW-0238">DNA-binding</keyword>
<dbReference type="PROSITE" id="PS51030">
    <property type="entry name" value="NUCLEAR_REC_DBD_2"/>
    <property type="match status" value="1"/>
</dbReference>
<accession>A0A1I7T022</accession>
<evidence type="ECO:0000256" key="3">
    <source>
        <dbReference type="ARBA" id="ARBA00022723"/>
    </source>
</evidence>
<comment type="subcellular location">
    <subcellularLocation>
        <location evidence="1">Nucleus</location>
    </subcellularLocation>
</comment>
<dbReference type="SUPFAM" id="SSF57716">
    <property type="entry name" value="Glucocorticoid receptor-like (DNA-binding domain)"/>
    <property type="match status" value="1"/>
</dbReference>
<protein>
    <submittedName>
        <fullName evidence="14">Nuclear receptor domain-containing protein</fullName>
    </submittedName>
</protein>
<reference evidence="14" key="1">
    <citation type="submission" date="2016-11" db="UniProtKB">
        <authorList>
            <consortium name="WormBaseParasite"/>
        </authorList>
    </citation>
    <scope>IDENTIFICATION</scope>
</reference>
<feature type="region of interest" description="Disordered" evidence="11">
    <location>
        <begin position="180"/>
        <end position="217"/>
    </location>
</feature>
<keyword evidence="6" id="KW-0805">Transcription regulation</keyword>
<keyword evidence="4" id="KW-0863">Zinc-finger</keyword>
<evidence type="ECO:0000256" key="6">
    <source>
        <dbReference type="ARBA" id="ARBA00023015"/>
    </source>
</evidence>
<dbReference type="InterPro" id="IPR050200">
    <property type="entry name" value="Nuclear_hormone_rcpt_NR3"/>
</dbReference>
<evidence type="ECO:0000256" key="7">
    <source>
        <dbReference type="ARBA" id="ARBA00023125"/>
    </source>
</evidence>
<feature type="domain" description="Nuclear receptor" evidence="12">
    <location>
        <begin position="254"/>
        <end position="336"/>
    </location>
</feature>
<dbReference type="PRINTS" id="PR00047">
    <property type="entry name" value="STROIDFINGER"/>
</dbReference>
<dbReference type="GO" id="GO:0003700">
    <property type="term" value="F:DNA-binding transcription factor activity"/>
    <property type="evidence" value="ECO:0007669"/>
    <property type="project" value="InterPro"/>
</dbReference>
<evidence type="ECO:0000256" key="4">
    <source>
        <dbReference type="ARBA" id="ARBA00022771"/>
    </source>
</evidence>
<feature type="compositionally biased region" description="Polar residues" evidence="11">
    <location>
        <begin position="198"/>
        <end position="207"/>
    </location>
</feature>
<sequence length="515" mass="57429">MSPSQFPMPQQPFPSGYPMMNPYGSGYMSTPEMINFQQAHLNPDMFQMYMHLHMQQFAPGVSGIPGASGTLDVSGASGAPPQIHYPLKSETVPTPQMKPSPDGNLGNDSMSPPLSAQQQPQNLMSPHVSPHVSPHYPVPGHPQMNHMTPTQTPNPDPNYIDQTPKQEPTQISPYAINNLLSTQSSPTDGNEEEDQTVRRNTLPTTKSVNRKRRLSKAEEPVMPRFPVPSNFTANYTPVMMQNFAALMDPFYPRRDVCAICGDNATGYHYGAMSCEGCKGFFRRTVHKKVEYVCQKGVSCTFSFENCSLNRGTRTRCQACRYKRCLEMGMNKDSVRVSKETDKVKEEISPSLSTEMPSEIKNLITSFVDAMPISTHFTSSTHSISSIKKFIQSVPQLMSVVPNMDTELDGFIQRIMTGLLEIRAAFTFDPISFISFDDTKFFSVVTMLRTGLRNTVFTDNEIALLSGIYILQTANGVESNVFPVYCQGLRDEFNKTHPYEVGICDRTLTKLGSQIL</sequence>
<dbReference type="STRING" id="1561998.A0A1I7T022"/>
<dbReference type="GO" id="GO:0005634">
    <property type="term" value="C:nucleus"/>
    <property type="evidence" value="ECO:0007669"/>
    <property type="project" value="UniProtKB-SubCell"/>
</dbReference>
<evidence type="ECO:0000256" key="10">
    <source>
        <dbReference type="ARBA" id="ARBA00023242"/>
    </source>
</evidence>
<keyword evidence="10" id="KW-0539">Nucleus</keyword>
<feature type="region of interest" description="Disordered" evidence="11">
    <location>
        <begin position="72"/>
        <end position="164"/>
    </location>
</feature>
<dbReference type="Gene3D" id="3.30.50.10">
    <property type="entry name" value="Erythroid Transcription Factor GATA-1, subunit A"/>
    <property type="match status" value="1"/>
</dbReference>
<evidence type="ECO:0000256" key="9">
    <source>
        <dbReference type="ARBA" id="ARBA00023170"/>
    </source>
</evidence>
<dbReference type="PANTHER" id="PTHR48092">
    <property type="entry name" value="KNIRPS-RELATED PROTEIN-RELATED"/>
    <property type="match status" value="1"/>
</dbReference>
<dbReference type="eggNOG" id="KOG3575">
    <property type="taxonomic scope" value="Eukaryota"/>
</dbReference>
<dbReference type="Pfam" id="PF00105">
    <property type="entry name" value="zf-C4"/>
    <property type="match status" value="1"/>
</dbReference>
<evidence type="ECO:0000313" key="13">
    <source>
        <dbReference type="Proteomes" id="UP000095282"/>
    </source>
</evidence>
<evidence type="ECO:0000256" key="5">
    <source>
        <dbReference type="ARBA" id="ARBA00022833"/>
    </source>
</evidence>
<dbReference type="AlphaFoldDB" id="A0A1I7T022"/>
<keyword evidence="13" id="KW-1185">Reference proteome</keyword>
<evidence type="ECO:0000313" key="14">
    <source>
        <dbReference type="WBParaSite" id="Csp11.Scaffold43.g228.t1"/>
    </source>
</evidence>
<dbReference type="GO" id="GO:0008270">
    <property type="term" value="F:zinc ion binding"/>
    <property type="evidence" value="ECO:0007669"/>
    <property type="project" value="UniProtKB-KW"/>
</dbReference>
<dbReference type="InterPro" id="IPR013088">
    <property type="entry name" value="Znf_NHR/GATA"/>
</dbReference>
<evidence type="ECO:0000259" key="12">
    <source>
        <dbReference type="PROSITE" id="PS51030"/>
    </source>
</evidence>
<evidence type="ECO:0000256" key="1">
    <source>
        <dbReference type="ARBA" id="ARBA00004123"/>
    </source>
</evidence>
<keyword evidence="3" id="KW-0479">Metal-binding</keyword>
<dbReference type="Proteomes" id="UP000095282">
    <property type="component" value="Unplaced"/>
</dbReference>